<keyword evidence="1" id="KW-1133">Transmembrane helix</keyword>
<feature type="transmembrane region" description="Helical" evidence="1">
    <location>
        <begin position="50"/>
        <end position="67"/>
    </location>
</feature>
<dbReference type="PROSITE" id="PS51257">
    <property type="entry name" value="PROKAR_LIPOPROTEIN"/>
    <property type="match status" value="1"/>
</dbReference>
<keyword evidence="1" id="KW-0472">Membrane</keyword>
<organism evidence="2 3">
    <name type="scientific">Clostridium kluyveri (strain NBRC 12016)</name>
    <dbReference type="NCBI Taxonomy" id="583346"/>
    <lineage>
        <taxon>Bacteria</taxon>
        <taxon>Bacillati</taxon>
        <taxon>Bacillota</taxon>
        <taxon>Clostridia</taxon>
        <taxon>Eubacteriales</taxon>
        <taxon>Clostridiaceae</taxon>
        <taxon>Clostridium</taxon>
    </lineage>
</organism>
<dbReference type="KEGG" id="ckr:CKR_1421"/>
<evidence type="ECO:0000256" key="1">
    <source>
        <dbReference type="SAM" id="Phobius"/>
    </source>
</evidence>
<proteinExistence type="predicted"/>
<evidence type="ECO:0000313" key="2">
    <source>
        <dbReference type="EMBL" id="BAH06472.1"/>
    </source>
</evidence>
<reference evidence="3" key="1">
    <citation type="submission" date="2005-09" db="EMBL/GenBank/DDBJ databases">
        <title>Complete genome sequence of Clostridium kluyveri and comparative genomics of Clostridia species.</title>
        <authorList>
            <person name="Inui M."/>
            <person name="Nonaka H."/>
            <person name="Shinoda Y."/>
            <person name="Ikenaga Y."/>
            <person name="Abe M."/>
            <person name="Naito K."/>
            <person name="Vertes A.A."/>
            <person name="Yukawa H."/>
        </authorList>
    </citation>
    <scope>NUCLEOTIDE SEQUENCE [LARGE SCALE GENOMIC DNA]</scope>
    <source>
        <strain evidence="3">NBRC 12016</strain>
    </source>
</reference>
<dbReference type="HOGENOM" id="CLU_1955792_0_0_9"/>
<accession>B9E1U7</accession>
<dbReference type="AlphaFoldDB" id="B9E1U7"/>
<dbReference type="EMBL" id="AP009049">
    <property type="protein sequence ID" value="BAH06472.1"/>
    <property type="molecule type" value="Genomic_DNA"/>
</dbReference>
<keyword evidence="1" id="KW-0812">Transmembrane</keyword>
<feature type="transmembrane region" description="Helical" evidence="1">
    <location>
        <begin position="12"/>
        <end position="30"/>
    </location>
</feature>
<dbReference type="Proteomes" id="UP000007969">
    <property type="component" value="Chromosome"/>
</dbReference>
<evidence type="ECO:0000313" key="3">
    <source>
        <dbReference type="Proteomes" id="UP000007969"/>
    </source>
</evidence>
<sequence length="135" mass="16051">MKMHWSLVNNQLLGWWICIFFILGCSYSLFKRFKSICPKINLPAKNLLNFHCIFSIIATILAFIHAGNNLYHIRFSTGYISLLLMVMVTLIGILMKYFKKIYVRHKMFWLYTHIFLTIILIGTISLHIFRYLLLQ</sequence>
<name>B9E1U7_CLOK1</name>
<gene>
    <name evidence="2" type="ordered locus">CKR_1421</name>
</gene>
<protein>
    <recommendedName>
        <fullName evidence="4">DUF4405 domain-containing protein</fullName>
    </recommendedName>
</protein>
<feature type="transmembrane region" description="Helical" evidence="1">
    <location>
        <begin position="79"/>
        <end position="98"/>
    </location>
</feature>
<feature type="transmembrane region" description="Helical" evidence="1">
    <location>
        <begin position="110"/>
        <end position="133"/>
    </location>
</feature>
<evidence type="ECO:0008006" key="4">
    <source>
        <dbReference type="Google" id="ProtNLM"/>
    </source>
</evidence>